<dbReference type="EMBL" id="JASFZW010000013">
    <property type="protein sequence ID" value="KAK2075796.1"/>
    <property type="molecule type" value="Genomic_DNA"/>
</dbReference>
<dbReference type="Gene3D" id="3.40.50.720">
    <property type="entry name" value="NAD(P)-binding Rossmann-like Domain"/>
    <property type="match status" value="1"/>
</dbReference>
<dbReference type="SMART" id="SM00829">
    <property type="entry name" value="PKS_ER"/>
    <property type="match status" value="1"/>
</dbReference>
<sequence>MPWGFVPGGDVSGLVERFGPETESDLALGDRVFGLSSSFGFGNPVGSYAEYTVIPANQLARIPEGLSFADAAALPLVGLTALQALDAAALKPGQRLFISAGSGGLGMHAIQLAKARGLHVTTSCSGKNADRVRQFRDAPFDAVIDCLGGKAEIEAFKVVKITGTLVSVWNWGYVWDYGLLGWAMEMYTATKAKAWHWLGWGPQFRVVLVGPNGPQMEQLARTVEAGKLEPIVSKNMPLEEAELAHEQIETHRTTGKIVLEIKQ</sequence>
<dbReference type="Gene3D" id="3.90.180.10">
    <property type="entry name" value="Medium-chain alcohol dehydrogenases, catalytic domain"/>
    <property type="match status" value="1"/>
</dbReference>
<dbReference type="AlphaFoldDB" id="A0AAD9MLR3"/>
<dbReference type="InterPro" id="IPR036291">
    <property type="entry name" value="NAD(P)-bd_dom_sf"/>
</dbReference>
<dbReference type="SUPFAM" id="SSF51735">
    <property type="entry name" value="NAD(P)-binding Rossmann-fold domains"/>
    <property type="match status" value="1"/>
</dbReference>
<evidence type="ECO:0000313" key="2">
    <source>
        <dbReference type="EMBL" id="KAK2075796.1"/>
    </source>
</evidence>
<dbReference type="Proteomes" id="UP001255856">
    <property type="component" value="Unassembled WGS sequence"/>
</dbReference>
<name>A0AAD9MLR3_PROWI</name>
<proteinExistence type="predicted"/>
<dbReference type="Pfam" id="PF08240">
    <property type="entry name" value="ADH_N"/>
    <property type="match status" value="1"/>
</dbReference>
<dbReference type="PANTHER" id="PTHR11695:SF294">
    <property type="entry name" value="RETICULON-4-INTERACTING PROTEIN 1, MITOCHONDRIAL"/>
    <property type="match status" value="1"/>
</dbReference>
<comment type="caution">
    <text evidence="2">The sequence shown here is derived from an EMBL/GenBank/DDBJ whole genome shotgun (WGS) entry which is preliminary data.</text>
</comment>
<dbReference type="GO" id="GO:0016491">
    <property type="term" value="F:oxidoreductase activity"/>
    <property type="evidence" value="ECO:0007669"/>
    <property type="project" value="InterPro"/>
</dbReference>
<dbReference type="InterPro" id="IPR050700">
    <property type="entry name" value="YIM1/Zinc_Alcohol_DH_Fams"/>
</dbReference>
<dbReference type="CDD" id="cd05289">
    <property type="entry name" value="MDR_like_2"/>
    <property type="match status" value="1"/>
</dbReference>
<reference evidence="2" key="1">
    <citation type="submission" date="2021-01" db="EMBL/GenBank/DDBJ databases">
        <authorList>
            <person name="Eckstrom K.M.E."/>
        </authorList>
    </citation>
    <scope>NUCLEOTIDE SEQUENCE</scope>
    <source>
        <strain evidence="2">UVCC 0001</strain>
    </source>
</reference>
<feature type="domain" description="Enoyl reductase (ER)" evidence="1">
    <location>
        <begin position="4"/>
        <end position="259"/>
    </location>
</feature>
<gene>
    <name evidence="2" type="ORF">QBZ16_001537</name>
</gene>
<protein>
    <recommendedName>
        <fullName evidence="1">Enoyl reductase (ER) domain-containing protein</fullName>
    </recommendedName>
</protein>
<dbReference type="PANTHER" id="PTHR11695">
    <property type="entry name" value="ALCOHOL DEHYDROGENASE RELATED"/>
    <property type="match status" value="1"/>
</dbReference>
<accession>A0AAD9MLR3</accession>
<dbReference type="InterPro" id="IPR020843">
    <property type="entry name" value="ER"/>
</dbReference>
<dbReference type="InterPro" id="IPR011032">
    <property type="entry name" value="GroES-like_sf"/>
</dbReference>
<keyword evidence="3" id="KW-1185">Reference proteome</keyword>
<evidence type="ECO:0000259" key="1">
    <source>
        <dbReference type="SMART" id="SM00829"/>
    </source>
</evidence>
<dbReference type="Pfam" id="PF13602">
    <property type="entry name" value="ADH_zinc_N_2"/>
    <property type="match status" value="1"/>
</dbReference>
<dbReference type="SUPFAM" id="SSF50129">
    <property type="entry name" value="GroES-like"/>
    <property type="match status" value="1"/>
</dbReference>
<dbReference type="InterPro" id="IPR013154">
    <property type="entry name" value="ADH-like_N"/>
</dbReference>
<evidence type="ECO:0000313" key="3">
    <source>
        <dbReference type="Proteomes" id="UP001255856"/>
    </source>
</evidence>
<organism evidence="2 3">
    <name type="scientific">Prototheca wickerhamii</name>
    <dbReference type="NCBI Taxonomy" id="3111"/>
    <lineage>
        <taxon>Eukaryota</taxon>
        <taxon>Viridiplantae</taxon>
        <taxon>Chlorophyta</taxon>
        <taxon>core chlorophytes</taxon>
        <taxon>Trebouxiophyceae</taxon>
        <taxon>Chlorellales</taxon>
        <taxon>Chlorellaceae</taxon>
        <taxon>Prototheca</taxon>
    </lineage>
</organism>